<name>A0A1A7XKE0_9TELE</name>
<evidence type="ECO:0000256" key="2">
    <source>
        <dbReference type="ARBA" id="ARBA00023180"/>
    </source>
</evidence>
<keyword evidence="2" id="KW-0325">Glycoprotein</keyword>
<keyword evidence="1" id="KW-0732">Signal</keyword>
<evidence type="ECO:0000313" key="3">
    <source>
        <dbReference type="EMBL" id="SBP18571.1"/>
    </source>
</evidence>
<reference evidence="3" key="1">
    <citation type="submission" date="2016-05" db="EMBL/GenBank/DDBJ databases">
        <authorList>
            <person name="Lavstsen T."/>
            <person name="Jespersen J.S."/>
        </authorList>
    </citation>
    <scope>NUCLEOTIDE SEQUENCE</scope>
    <source>
        <tissue evidence="3">Brain</tissue>
    </source>
</reference>
<dbReference type="PANTHER" id="PTHR23412">
    <property type="entry name" value="STEREOCILIN RELATED"/>
    <property type="match status" value="1"/>
</dbReference>
<dbReference type="GO" id="GO:0009986">
    <property type="term" value="C:cell surface"/>
    <property type="evidence" value="ECO:0007669"/>
    <property type="project" value="TreeGrafter"/>
</dbReference>
<feature type="non-terminal residue" evidence="3">
    <location>
        <position position="1"/>
    </location>
</feature>
<accession>A0A1A7XKE0</accession>
<dbReference type="InterPro" id="IPR026664">
    <property type="entry name" value="Stereocilin-rel"/>
</dbReference>
<proteinExistence type="predicted"/>
<dbReference type="AlphaFoldDB" id="A0A1A7XKE0"/>
<gene>
    <name evidence="3" type="primary">SI:CH211-150J10.4</name>
</gene>
<evidence type="ECO:0000256" key="1">
    <source>
        <dbReference type="ARBA" id="ARBA00022729"/>
    </source>
</evidence>
<sequence length="158" mass="18193">NILAVLRQQPRPLHTTLKKCVIDGLYPFDFFTQLLQDFGVEIALSMSMSSFSKFSPGLMDTLRKMIVEKPRYFLMWPATKQILLVDRMLQTLGMYTGMFTKEEFLSLGIMASFVADEVFIQVDRSFFVQNLNYIKSLCYSSSKMDIVSRILQEPAVFG</sequence>
<protein>
    <submittedName>
        <fullName evidence="3">Si:ch211-150j10.4</fullName>
    </submittedName>
</protein>
<dbReference type="GO" id="GO:0007160">
    <property type="term" value="P:cell-matrix adhesion"/>
    <property type="evidence" value="ECO:0007669"/>
    <property type="project" value="TreeGrafter"/>
</dbReference>
<dbReference type="EMBL" id="HADW01017171">
    <property type="protein sequence ID" value="SBP18571.1"/>
    <property type="molecule type" value="Transcribed_RNA"/>
</dbReference>
<organism evidence="3">
    <name type="scientific">Iconisemion striatum</name>
    <dbReference type="NCBI Taxonomy" id="60296"/>
    <lineage>
        <taxon>Eukaryota</taxon>
        <taxon>Metazoa</taxon>
        <taxon>Chordata</taxon>
        <taxon>Craniata</taxon>
        <taxon>Vertebrata</taxon>
        <taxon>Euteleostomi</taxon>
        <taxon>Actinopterygii</taxon>
        <taxon>Neopterygii</taxon>
        <taxon>Teleostei</taxon>
        <taxon>Neoteleostei</taxon>
        <taxon>Acanthomorphata</taxon>
        <taxon>Ovalentaria</taxon>
        <taxon>Atherinomorphae</taxon>
        <taxon>Cyprinodontiformes</taxon>
        <taxon>Nothobranchiidae</taxon>
        <taxon>Iconisemion</taxon>
    </lineage>
</organism>
<reference evidence="3" key="2">
    <citation type="submission" date="2016-06" db="EMBL/GenBank/DDBJ databases">
        <title>The genome of a short-lived fish provides insights into sex chromosome evolution and the genetic control of aging.</title>
        <authorList>
            <person name="Reichwald K."/>
            <person name="Felder M."/>
            <person name="Petzold A."/>
            <person name="Koch P."/>
            <person name="Groth M."/>
            <person name="Platzer M."/>
        </authorList>
    </citation>
    <scope>NUCLEOTIDE SEQUENCE</scope>
    <source>
        <tissue evidence="3">Brain</tissue>
    </source>
</reference>
<dbReference type="PANTHER" id="PTHR23412:SF19">
    <property type="entry name" value="STEREOCILIN 1"/>
    <property type="match status" value="1"/>
</dbReference>